<organism evidence="3 4">
    <name type="scientific">Brevundimonas olei</name>
    <dbReference type="NCBI Taxonomy" id="657642"/>
    <lineage>
        <taxon>Bacteria</taxon>
        <taxon>Pseudomonadati</taxon>
        <taxon>Pseudomonadota</taxon>
        <taxon>Alphaproteobacteria</taxon>
        <taxon>Caulobacterales</taxon>
        <taxon>Caulobacteraceae</taxon>
        <taxon>Brevundimonas</taxon>
    </lineage>
</organism>
<proteinExistence type="predicted"/>
<evidence type="ECO:0000313" key="3">
    <source>
        <dbReference type="EMBL" id="WWT56097.1"/>
    </source>
</evidence>
<name>A0ABZ2IFP1_9CAUL</name>
<dbReference type="Pfam" id="PF21722">
    <property type="entry name" value="Gly_rich_2"/>
    <property type="match status" value="1"/>
</dbReference>
<dbReference type="EMBL" id="CP146369">
    <property type="protein sequence ID" value="WWT56097.1"/>
    <property type="molecule type" value="Genomic_DNA"/>
</dbReference>
<feature type="compositionally biased region" description="Low complexity" evidence="1">
    <location>
        <begin position="367"/>
        <end position="383"/>
    </location>
</feature>
<evidence type="ECO:0000313" key="4">
    <source>
        <dbReference type="Proteomes" id="UP001363460"/>
    </source>
</evidence>
<feature type="domain" description="Glycine-rich" evidence="2">
    <location>
        <begin position="241"/>
        <end position="495"/>
    </location>
</feature>
<dbReference type="InterPro" id="IPR049304">
    <property type="entry name" value="Gly_rich_dom"/>
</dbReference>
<protein>
    <submittedName>
        <fullName evidence="3">DUF2793 domain-containing protein</fullName>
    </submittedName>
</protein>
<feature type="region of interest" description="Disordered" evidence="1">
    <location>
        <begin position="436"/>
        <end position="455"/>
    </location>
</feature>
<dbReference type="Pfam" id="PF10983">
    <property type="entry name" value="DUF2793"/>
    <property type="match status" value="1"/>
</dbReference>
<accession>A0ABZ2IFP1</accession>
<sequence length="497" mass="46719">MSDDASARLGLPYLAAGQLQKHVTLNEALTRLDALTQTAVVSRTVSNQPADPAEGALYILPEAATGAEWEVHPAGSLMRHERGGWLPVPAPDGQLVVVLDSEEILVRRAGVWTPLSFGLPEEIQQITRLGVNTTADATNVVAVRANKALWTALESESGGDGDLRFTFNKQTAGDVLSLLFQSGWGGRAELGLVGDDDLRLKVSPDGGAWHEALRIDRSTGRAWFGQGATRRETTVLTASGSWTPPVWARWIEVVCVGGGGGGGAGLAGASGAVRHGGGGGGAGGVMTALWPAVNLSGALTITVGAGGAGGVGSGAGGAAGGASLVKTGAQTLLTGEGGRGGAGGSAASGTGGAGGGGAPASNGGGASSVSAAGGAGQAAARPDGAGGGGAGGGLSAANAAQPGGAGGAGAMLLLRAAGGAGGATAGAAGQAAPWPDLHWAGGGGSGGGAQASGAGHAGGAGGLHGGGGGGGGAGAGVTAAGAGGQGAAGVVWLTAIG</sequence>
<dbReference type="Proteomes" id="UP001363460">
    <property type="component" value="Chromosome"/>
</dbReference>
<keyword evidence="4" id="KW-1185">Reference proteome</keyword>
<dbReference type="RefSeq" id="WP_338578386.1">
    <property type="nucleotide sequence ID" value="NZ_CP146369.1"/>
</dbReference>
<evidence type="ECO:0000259" key="2">
    <source>
        <dbReference type="Pfam" id="PF21722"/>
    </source>
</evidence>
<feature type="region of interest" description="Disordered" evidence="1">
    <location>
        <begin position="335"/>
        <end position="392"/>
    </location>
</feature>
<feature type="compositionally biased region" description="Gly residues" evidence="1">
    <location>
        <begin position="335"/>
        <end position="366"/>
    </location>
</feature>
<gene>
    <name evidence="3" type="ORF">V8J38_06555</name>
</gene>
<feature type="compositionally biased region" description="Gly residues" evidence="1">
    <location>
        <begin position="440"/>
        <end position="455"/>
    </location>
</feature>
<evidence type="ECO:0000256" key="1">
    <source>
        <dbReference type="SAM" id="MobiDB-lite"/>
    </source>
</evidence>
<reference evidence="3 4" key="1">
    <citation type="submission" date="2024-02" db="EMBL/GenBank/DDBJ databases">
        <title>Distribution and functional of Brevundimonas-related endobacteria within Verticillium dahliae.</title>
        <authorList>
            <person name="Zeng H."/>
        </authorList>
    </citation>
    <scope>NUCLEOTIDE SEQUENCE [LARGE SCALE GENOMIC DNA]</scope>
    <source>
        <strain evidence="3 4">TRM 44200</strain>
    </source>
</reference>
<dbReference type="InterPro" id="IPR021251">
    <property type="entry name" value="DUF2793"/>
</dbReference>